<keyword evidence="2" id="KW-1185">Reference proteome</keyword>
<sequence length="151" mass="15301">MPGTVQVTKTGPRTYSPASGKFVRGGRGVKFVANGRIEEWGAGDTNIAGVALTDAVAPEDQNSQQTTDAHGRPVLNTVVLPKTVAVAYGGDEVPVTYTANTAQGQLLVAAAAGAVAPAGEDVDPRLIVGRCTQPGGVVVATNPRGLARLAI</sequence>
<proteinExistence type="predicted"/>
<evidence type="ECO:0000313" key="1">
    <source>
        <dbReference type="EMBL" id="QEA10773.1"/>
    </source>
</evidence>
<accession>A0A6M2YSN5</accession>
<protein>
    <submittedName>
        <fullName evidence="1">Scaffolding protein</fullName>
    </submittedName>
</protein>
<dbReference type="Proteomes" id="UP000501191">
    <property type="component" value="Segment"/>
</dbReference>
<evidence type="ECO:0000313" key="2">
    <source>
        <dbReference type="Proteomes" id="UP000501191"/>
    </source>
</evidence>
<reference evidence="1 2" key="1">
    <citation type="journal article" date="2020" name="PLoS ONE">
        <title>Weirdo19ES is a novel singleton mycobacteriophage that selects for glycolipid deficient phage-resistant M. smegmatis mutants.</title>
        <authorList>
            <person name="Suarez C.A."/>
            <person name="Franceschelli J.J."/>
            <person name="Tasselli S.E."/>
            <person name="Morbidoni H.R."/>
        </authorList>
    </citation>
    <scope>NUCLEOTIDE SEQUENCE [LARGE SCALE GENOMIC DNA]</scope>
</reference>
<dbReference type="EMBL" id="MN103533">
    <property type="protein sequence ID" value="QEA10773.1"/>
    <property type="molecule type" value="Genomic_DNA"/>
</dbReference>
<dbReference type="RefSeq" id="YP_010050706.1">
    <property type="nucleotide sequence ID" value="NC_054433.1"/>
</dbReference>
<dbReference type="KEGG" id="vg:63911441"/>
<organism evidence="1 2">
    <name type="scientific">Mycobacterium phage Weirdo19</name>
    <dbReference type="NCBI Taxonomy" id="2601610"/>
    <lineage>
        <taxon>Viruses</taxon>
        <taxon>Duplodnaviria</taxon>
        <taxon>Heunggongvirae</taxon>
        <taxon>Uroviricota</taxon>
        <taxon>Caudoviricetes</taxon>
        <taxon>Rosariovirus</taxon>
        <taxon>Rosariovirus Weirdo19ES</taxon>
    </lineage>
</organism>
<name>A0A6M2YSN5_9CAUD</name>
<dbReference type="GeneID" id="63911441"/>